<proteinExistence type="predicted"/>
<accession>A0A317SVN2</accession>
<feature type="region of interest" description="Disordered" evidence="1">
    <location>
        <begin position="623"/>
        <end position="685"/>
    </location>
</feature>
<gene>
    <name evidence="2" type="ORF">C7212DRAFT_362960</name>
</gene>
<evidence type="ECO:0000313" key="2">
    <source>
        <dbReference type="EMBL" id="PWW78503.1"/>
    </source>
</evidence>
<dbReference type="EMBL" id="PYWC01000015">
    <property type="protein sequence ID" value="PWW78503.1"/>
    <property type="molecule type" value="Genomic_DNA"/>
</dbReference>
<feature type="compositionally biased region" description="Basic residues" evidence="1">
    <location>
        <begin position="666"/>
        <end position="685"/>
    </location>
</feature>
<feature type="compositionally biased region" description="Polar residues" evidence="1">
    <location>
        <begin position="640"/>
        <end position="654"/>
    </location>
</feature>
<keyword evidence="3" id="KW-1185">Reference proteome</keyword>
<feature type="region of interest" description="Disordered" evidence="1">
    <location>
        <begin position="147"/>
        <end position="188"/>
    </location>
</feature>
<organism evidence="2 3">
    <name type="scientific">Tuber magnatum</name>
    <name type="common">white Piedmont truffle</name>
    <dbReference type="NCBI Taxonomy" id="42249"/>
    <lineage>
        <taxon>Eukaryota</taxon>
        <taxon>Fungi</taxon>
        <taxon>Dikarya</taxon>
        <taxon>Ascomycota</taxon>
        <taxon>Pezizomycotina</taxon>
        <taxon>Pezizomycetes</taxon>
        <taxon>Pezizales</taxon>
        <taxon>Tuberaceae</taxon>
        <taxon>Tuber</taxon>
    </lineage>
</organism>
<feature type="region of interest" description="Disordered" evidence="1">
    <location>
        <begin position="76"/>
        <end position="123"/>
    </location>
</feature>
<dbReference type="AlphaFoldDB" id="A0A317SVN2"/>
<evidence type="ECO:0000313" key="3">
    <source>
        <dbReference type="Proteomes" id="UP000246991"/>
    </source>
</evidence>
<protein>
    <submittedName>
        <fullName evidence="2">Uncharacterized protein</fullName>
    </submittedName>
</protein>
<dbReference type="Proteomes" id="UP000246991">
    <property type="component" value="Unassembled WGS sequence"/>
</dbReference>
<reference evidence="2 3" key="1">
    <citation type="submission" date="2018-03" db="EMBL/GenBank/DDBJ databases">
        <title>Genomes of Pezizomycetes fungi and the evolution of truffles.</title>
        <authorList>
            <person name="Murat C."/>
            <person name="Payen T."/>
            <person name="Noel B."/>
            <person name="Kuo A."/>
            <person name="Martin F.M."/>
        </authorList>
    </citation>
    <scope>NUCLEOTIDE SEQUENCE [LARGE SCALE GENOMIC DNA]</scope>
    <source>
        <strain evidence="2">091103-1</strain>
    </source>
</reference>
<evidence type="ECO:0000256" key="1">
    <source>
        <dbReference type="SAM" id="MobiDB-lite"/>
    </source>
</evidence>
<feature type="compositionally biased region" description="Basic and acidic residues" evidence="1">
    <location>
        <begin position="157"/>
        <end position="168"/>
    </location>
</feature>
<comment type="caution">
    <text evidence="2">The sequence shown here is derived from an EMBL/GenBank/DDBJ whole genome shotgun (WGS) entry which is preliminary data.</text>
</comment>
<dbReference type="OrthoDB" id="10428478at2759"/>
<sequence>MIIYYPLNREAYRLNYNRKVQCKNKCQIVSGKHVIGTQVNWGPQVWKSLLYQQTDEPAKGTSIALSYVGPSLISGSNSKTERSKLISTPRKPRAPLPDSTPEIDAAQSSPTEQPDLASPPYSVIGSTLSEAAERPCFPSAKDLMRESELNHPLASPEDIHEDQRDRHPLRSPPRGCETDPNFAGISSGQNALQGEVSLHSGAQGTLFHSPSEGNSHANYDRKGDSPSPFYPGAQAPVNFGNQPSGVSLEVSASQLSRLGLYTANGGPGVRTQEPSGPTGLRVRTGLSTHRDPSAPISSESGLIMGHSGGAPSLAIPPLHGVPRGPPDDLVSSPVFTSSGSNPSPRGAFLQMEDIPRETYQFETEWPSPSPSATLSFDALEKDSLSVPFCHGAPFSGTVSKGIRAEVHSFCQAAPDSQHTSHRNLFPIVSTCSGYPSIGSRALTGQAWVPVGIKDPEDYGGAVDEGEDQDMILLNPHVGFFSNCFTGYGTVHSISTIRKCERLNISDPGGEEDGEEAHENLPRNWGEASVFSNPLQALNEPVDEEILKRNDTAHEHSEDLYKLLNAPSYQAIDGMPDIDQSWRRIKLPVVTFRGPWQDIPNPDEDALGGKYYGQILYSWTPPKRQPIKSGPPTQAALGLPVSNSTPTVQEGQQQAAKPLSIVERRMAKQRAGIRKSSRAKNPSLKK</sequence>
<name>A0A317SVN2_9PEZI</name>